<accession>A0A419A9V4</accession>
<dbReference type="AlphaFoldDB" id="A0A419A9V4"/>
<feature type="chain" id="PRO_5019164496" evidence="2">
    <location>
        <begin position="35"/>
        <end position="369"/>
    </location>
</feature>
<evidence type="ECO:0000256" key="1">
    <source>
        <dbReference type="ARBA" id="ARBA00022729"/>
    </source>
</evidence>
<dbReference type="EMBL" id="QZEW01000017">
    <property type="protein sequence ID" value="RJL19287.1"/>
    <property type="molecule type" value="Genomic_DNA"/>
</dbReference>
<dbReference type="Pfam" id="PF02608">
    <property type="entry name" value="Bmp"/>
    <property type="match status" value="1"/>
</dbReference>
<dbReference type="PANTHER" id="PTHR43208:SF1">
    <property type="entry name" value="ABC TRANSPORTER SUBSTRATE-BINDING PROTEIN"/>
    <property type="match status" value="1"/>
</dbReference>
<evidence type="ECO:0000313" key="5">
    <source>
        <dbReference type="Proteomes" id="UP000283587"/>
    </source>
</evidence>
<proteinExistence type="predicted"/>
<evidence type="ECO:0000256" key="2">
    <source>
        <dbReference type="SAM" id="SignalP"/>
    </source>
</evidence>
<organism evidence="4 5">
    <name type="scientific">Paracoccus siganidrum</name>
    <dbReference type="NCBI Taxonomy" id="1276757"/>
    <lineage>
        <taxon>Bacteria</taxon>
        <taxon>Pseudomonadati</taxon>
        <taxon>Pseudomonadota</taxon>
        <taxon>Alphaproteobacteria</taxon>
        <taxon>Rhodobacterales</taxon>
        <taxon>Paracoccaceae</taxon>
        <taxon>Paracoccus</taxon>
    </lineage>
</organism>
<dbReference type="GO" id="GO:0005886">
    <property type="term" value="C:plasma membrane"/>
    <property type="evidence" value="ECO:0007669"/>
    <property type="project" value="InterPro"/>
</dbReference>
<name>A0A419A9V4_9RHOB</name>
<sequence>MPTGEGTMPMKRRLTSWIAAACLALPLTGTAAKAEDPFMVGFIYPTPVADVGWAKQLDLGREAIEEAYGDRVTTRVVENIPEGPDAGRVMNQLVADGADFVMLGSFGYMNDGLRLAQRSPDVDFIHASGFRQAENFGTFTARGYEGFYLTGLAAGMVTESNTIGIVAAFAIPEVIAEVNAVTLAARKENPDVNIRIVWVNTWFDPAREQEAARALISQGADVIFSLHQDTPSVVNVAQSEGVYVVNTGSDMSAHGPDAVLGSVVTDWTDYFVEAVGASLEGTFTGHDERGGLASGMVSVAAWNDVLTEEQMARINEVEAALISGEAHVFAGPLNDQRGTERVAEGEVLPDPEIFGMDWLVEGLTGSLPQ</sequence>
<dbReference type="InterPro" id="IPR003760">
    <property type="entry name" value="PnrA-like"/>
</dbReference>
<feature type="signal peptide" evidence="2">
    <location>
        <begin position="1"/>
        <end position="34"/>
    </location>
</feature>
<dbReference type="InterPro" id="IPR028082">
    <property type="entry name" value="Peripla_BP_I"/>
</dbReference>
<protein>
    <submittedName>
        <fullName evidence="4">BMP family ABC transporter substrate-binding protein</fullName>
    </submittedName>
</protein>
<evidence type="ECO:0000313" key="4">
    <source>
        <dbReference type="EMBL" id="RJL19287.1"/>
    </source>
</evidence>
<dbReference type="Proteomes" id="UP000283587">
    <property type="component" value="Unassembled WGS sequence"/>
</dbReference>
<keyword evidence="5" id="KW-1185">Reference proteome</keyword>
<dbReference type="CDD" id="cd19963">
    <property type="entry name" value="PBP1_BMP-like"/>
    <property type="match status" value="1"/>
</dbReference>
<gene>
    <name evidence="4" type="ORF">D3P05_05180</name>
</gene>
<evidence type="ECO:0000259" key="3">
    <source>
        <dbReference type="Pfam" id="PF02608"/>
    </source>
</evidence>
<keyword evidence="1 2" id="KW-0732">Signal</keyword>
<dbReference type="InterPro" id="IPR052910">
    <property type="entry name" value="ABC-Purine-Binding"/>
</dbReference>
<reference evidence="5" key="1">
    <citation type="submission" date="2018-09" db="EMBL/GenBank/DDBJ databases">
        <title>Paracoccus onubensis nov. sp. a moderate halophilic bacterium isolated from Gruta de las Maravillas (Aracena, Spain).</title>
        <authorList>
            <person name="Jurado V."/>
            <person name="Gutierrez-Patricio S."/>
            <person name="Gonzalez-Pimentel J.L."/>
            <person name="Miller A.Z."/>
            <person name="Laiz L."/>
            <person name="Saiz-Jimenez C."/>
        </authorList>
    </citation>
    <scope>NUCLEOTIDE SEQUENCE [LARGE SCALE GENOMIC DNA]</scope>
    <source>
        <strain evidence="5">DSM 26381</strain>
    </source>
</reference>
<comment type="caution">
    <text evidence="4">The sequence shown here is derived from an EMBL/GenBank/DDBJ whole genome shotgun (WGS) entry which is preliminary data.</text>
</comment>
<feature type="domain" description="ABC transporter substrate-binding protein PnrA-like" evidence="3">
    <location>
        <begin position="40"/>
        <end position="327"/>
    </location>
</feature>
<dbReference type="SUPFAM" id="SSF53822">
    <property type="entry name" value="Periplasmic binding protein-like I"/>
    <property type="match status" value="1"/>
</dbReference>
<dbReference type="PANTHER" id="PTHR43208">
    <property type="entry name" value="ABC TRANSPORTER SUBSTRATE-BINDING PROTEIN"/>
    <property type="match status" value="1"/>
</dbReference>
<dbReference type="Gene3D" id="3.40.50.2300">
    <property type="match status" value="2"/>
</dbReference>
<dbReference type="OrthoDB" id="9781639at2"/>